<name>A0A8D8A4L2_CULPI</name>
<evidence type="ECO:0000256" key="1">
    <source>
        <dbReference type="SAM" id="MobiDB-lite"/>
    </source>
</evidence>
<proteinExistence type="predicted"/>
<evidence type="ECO:0000256" key="2">
    <source>
        <dbReference type="SAM" id="SignalP"/>
    </source>
</evidence>
<reference evidence="3" key="1">
    <citation type="submission" date="2021-05" db="EMBL/GenBank/DDBJ databases">
        <authorList>
            <person name="Alioto T."/>
            <person name="Alioto T."/>
            <person name="Gomez Garrido J."/>
        </authorList>
    </citation>
    <scope>NUCLEOTIDE SEQUENCE</scope>
</reference>
<protein>
    <submittedName>
        <fullName evidence="3">(northern house mosquito) hypothetical protein</fullName>
    </submittedName>
</protein>
<feature type="region of interest" description="Disordered" evidence="1">
    <location>
        <begin position="55"/>
        <end position="100"/>
    </location>
</feature>
<dbReference type="EMBL" id="HBUE01010835">
    <property type="protein sequence ID" value="CAG6448368.1"/>
    <property type="molecule type" value="Transcribed_RNA"/>
</dbReference>
<accession>A0A8D8A4L2</accession>
<dbReference type="AlphaFoldDB" id="A0A8D8A4L2"/>
<organism evidence="3">
    <name type="scientific">Culex pipiens</name>
    <name type="common">House mosquito</name>
    <dbReference type="NCBI Taxonomy" id="7175"/>
    <lineage>
        <taxon>Eukaryota</taxon>
        <taxon>Metazoa</taxon>
        <taxon>Ecdysozoa</taxon>
        <taxon>Arthropoda</taxon>
        <taxon>Hexapoda</taxon>
        <taxon>Insecta</taxon>
        <taxon>Pterygota</taxon>
        <taxon>Neoptera</taxon>
        <taxon>Endopterygota</taxon>
        <taxon>Diptera</taxon>
        <taxon>Nematocera</taxon>
        <taxon>Culicoidea</taxon>
        <taxon>Culicidae</taxon>
        <taxon>Culicinae</taxon>
        <taxon>Culicini</taxon>
        <taxon>Culex</taxon>
        <taxon>Culex</taxon>
    </lineage>
</organism>
<feature type="chain" id="PRO_5034692753" evidence="2">
    <location>
        <begin position="18"/>
        <end position="156"/>
    </location>
</feature>
<feature type="signal peptide" evidence="2">
    <location>
        <begin position="1"/>
        <end position="17"/>
    </location>
</feature>
<sequence length="156" mass="17625">MMTLVWVCRWNIICGRAHLLHFGHTIFGPNLSLGLFCFSSYRQDPVDGQIQHLADAQQVHEAPEDGRDERGDHDEQEPVGSAEQGRGRAGHADDAKQQLHQLQDAGNRRKVLHVELDPVEAVVRLGLAGRPGGRGTARWRRMALVNRNDRFRHHGY</sequence>
<keyword evidence="2" id="KW-0732">Signal</keyword>
<feature type="compositionally biased region" description="Basic and acidic residues" evidence="1">
    <location>
        <begin position="61"/>
        <end position="73"/>
    </location>
</feature>
<evidence type="ECO:0000313" key="3">
    <source>
        <dbReference type="EMBL" id="CAG6448368.1"/>
    </source>
</evidence>